<reference evidence="7 8" key="1">
    <citation type="submission" date="2016-11" db="EMBL/GenBank/DDBJ databases">
        <authorList>
            <person name="Jaros S."/>
            <person name="Januszkiewicz K."/>
            <person name="Wedrychowicz H."/>
        </authorList>
    </citation>
    <scope>NUCLEOTIDE SEQUENCE [LARGE SCALE GENOMIC DNA]</scope>
    <source>
        <strain evidence="7 8">DSM 21758</strain>
    </source>
</reference>
<dbReference type="Pfam" id="PF01370">
    <property type="entry name" value="Epimerase"/>
    <property type="match status" value="1"/>
</dbReference>
<evidence type="ECO:0000256" key="3">
    <source>
        <dbReference type="ARBA" id="ARBA00018569"/>
    </source>
</evidence>
<gene>
    <name evidence="7" type="ORF">SAMN02745163_03002</name>
</gene>
<dbReference type="EMBL" id="FQZB01000012">
    <property type="protein sequence ID" value="SHJ98695.1"/>
    <property type="molecule type" value="Genomic_DNA"/>
</dbReference>
<organism evidence="7 8">
    <name type="scientific">Clostridium cavendishii DSM 21758</name>
    <dbReference type="NCBI Taxonomy" id="1121302"/>
    <lineage>
        <taxon>Bacteria</taxon>
        <taxon>Bacillati</taxon>
        <taxon>Bacillota</taxon>
        <taxon>Clostridia</taxon>
        <taxon>Eubacteriales</taxon>
        <taxon>Clostridiaceae</taxon>
        <taxon>Clostridium</taxon>
    </lineage>
</organism>
<dbReference type="GO" id="GO:0005829">
    <property type="term" value="C:cytosol"/>
    <property type="evidence" value="ECO:0007669"/>
    <property type="project" value="TreeGrafter"/>
</dbReference>
<dbReference type="OrthoDB" id="9809586at2"/>
<dbReference type="Proteomes" id="UP000184310">
    <property type="component" value="Unassembled WGS sequence"/>
</dbReference>
<dbReference type="Gene3D" id="3.40.50.720">
    <property type="entry name" value="NAD(P)-binding Rossmann-like Domain"/>
    <property type="match status" value="1"/>
</dbReference>
<sequence length="317" mass="36763">MKVLVMGGSKFVSESIAKKLIELDYEVHILTRGKESIDYTGYARHLICDRHDKNKLTELLYGTEYDYVFDINGYTKSDIQILIGALNKSKIKRYVYCSSASVYIEKNTPLTEESEKVENDKFGKYGLDKKEAENYLVELYNRDGFPITIFRPSYIYGEGNNKFREAYIFKCLEEGRVIPIPESNNKIQFIHIEDLTKAFISSINLDKAIGEVYNLSNEESYNIEEYIDVIKNAIFKNGEISKIKDKTIDVRSYFPFADANVMLSIEKLKDHGLRTPKITLERGIERAYKWYKTENPKLSDSRMTDFCNKNEEIACCN</sequence>
<dbReference type="RefSeq" id="WP_072989466.1">
    <property type="nucleotide sequence ID" value="NZ_FQZB01000012.1"/>
</dbReference>
<dbReference type="STRING" id="1121302.SAMN02745163_03002"/>
<dbReference type="InterPro" id="IPR001509">
    <property type="entry name" value="Epimerase_deHydtase"/>
</dbReference>
<accession>A0A1M6NSR5</accession>
<evidence type="ECO:0000313" key="8">
    <source>
        <dbReference type="Proteomes" id="UP000184310"/>
    </source>
</evidence>
<name>A0A1M6NSR5_9CLOT</name>
<protein>
    <recommendedName>
        <fullName evidence="3">UDP-glucose 4-epimerase</fullName>
    </recommendedName>
    <alternativeName>
        <fullName evidence="5">Galactowaldenase</fullName>
    </alternativeName>
    <alternativeName>
        <fullName evidence="4">UDP-galactose 4-epimerase</fullName>
    </alternativeName>
</protein>
<dbReference type="SUPFAM" id="SSF51735">
    <property type="entry name" value="NAD(P)-binding Rossmann-fold domains"/>
    <property type="match status" value="1"/>
</dbReference>
<comment type="similarity">
    <text evidence="2">Belongs to the NAD(P)-dependent epimerase/dehydratase family.</text>
</comment>
<dbReference type="PANTHER" id="PTHR43725">
    <property type="entry name" value="UDP-GLUCOSE 4-EPIMERASE"/>
    <property type="match status" value="1"/>
</dbReference>
<evidence type="ECO:0000256" key="2">
    <source>
        <dbReference type="ARBA" id="ARBA00007637"/>
    </source>
</evidence>
<evidence type="ECO:0000313" key="7">
    <source>
        <dbReference type="EMBL" id="SHJ98695.1"/>
    </source>
</evidence>
<keyword evidence="8" id="KW-1185">Reference proteome</keyword>
<dbReference type="InterPro" id="IPR036291">
    <property type="entry name" value="NAD(P)-bd_dom_sf"/>
</dbReference>
<dbReference type="PANTHER" id="PTHR43725:SF8">
    <property type="entry name" value="CHLOROPLAST STEM-LOOP BINDING PROTEIN OF 41 KDA B, CHLOROPLASTIC"/>
    <property type="match status" value="1"/>
</dbReference>
<dbReference type="GO" id="GO:0003978">
    <property type="term" value="F:UDP-glucose 4-epimerase activity"/>
    <property type="evidence" value="ECO:0007669"/>
    <property type="project" value="TreeGrafter"/>
</dbReference>
<evidence type="ECO:0000259" key="6">
    <source>
        <dbReference type="Pfam" id="PF01370"/>
    </source>
</evidence>
<comment type="pathway">
    <text evidence="1">Carbohydrate metabolism; galactose metabolism.</text>
</comment>
<evidence type="ECO:0000256" key="5">
    <source>
        <dbReference type="ARBA" id="ARBA00033067"/>
    </source>
</evidence>
<proteinExistence type="inferred from homology"/>
<evidence type="ECO:0000256" key="1">
    <source>
        <dbReference type="ARBA" id="ARBA00004947"/>
    </source>
</evidence>
<feature type="domain" description="NAD-dependent epimerase/dehydratase" evidence="6">
    <location>
        <begin position="3"/>
        <end position="215"/>
    </location>
</feature>
<dbReference type="GO" id="GO:0005996">
    <property type="term" value="P:monosaccharide metabolic process"/>
    <property type="evidence" value="ECO:0007669"/>
    <property type="project" value="TreeGrafter"/>
</dbReference>
<dbReference type="AlphaFoldDB" id="A0A1M6NSR5"/>
<evidence type="ECO:0000256" key="4">
    <source>
        <dbReference type="ARBA" id="ARBA00031367"/>
    </source>
</evidence>